<feature type="transmembrane region" description="Helical" evidence="1">
    <location>
        <begin position="66"/>
        <end position="88"/>
    </location>
</feature>
<evidence type="ECO:0000313" key="3">
    <source>
        <dbReference type="RefSeq" id="XP_010776370.1"/>
    </source>
</evidence>
<protein>
    <submittedName>
        <fullName evidence="3">Interleukin-17 receptor D-like</fullName>
    </submittedName>
</protein>
<dbReference type="Proteomes" id="UP000504611">
    <property type="component" value="Unplaced"/>
</dbReference>
<reference evidence="3" key="1">
    <citation type="submission" date="2025-08" db="UniProtKB">
        <authorList>
            <consortium name="RefSeq"/>
        </authorList>
    </citation>
    <scope>IDENTIFICATION</scope>
    <source>
        <tissue evidence="3">Muscle</tissue>
    </source>
</reference>
<organism evidence="2 3">
    <name type="scientific">Notothenia coriiceps</name>
    <name type="common">black rockcod</name>
    <dbReference type="NCBI Taxonomy" id="8208"/>
    <lineage>
        <taxon>Eukaryota</taxon>
        <taxon>Metazoa</taxon>
        <taxon>Chordata</taxon>
        <taxon>Craniata</taxon>
        <taxon>Vertebrata</taxon>
        <taxon>Euteleostomi</taxon>
        <taxon>Actinopterygii</taxon>
        <taxon>Neopterygii</taxon>
        <taxon>Teleostei</taxon>
        <taxon>Neoteleostei</taxon>
        <taxon>Acanthomorphata</taxon>
        <taxon>Eupercaria</taxon>
        <taxon>Perciformes</taxon>
        <taxon>Notothenioidei</taxon>
        <taxon>Nototheniidae</taxon>
        <taxon>Notothenia</taxon>
    </lineage>
</organism>
<name>A0A6I9NNU9_9TELE</name>
<dbReference type="OrthoDB" id="9325096at2759"/>
<evidence type="ECO:0000256" key="1">
    <source>
        <dbReference type="SAM" id="Phobius"/>
    </source>
</evidence>
<dbReference type="RefSeq" id="XP_010776370.1">
    <property type="nucleotide sequence ID" value="XM_010778068.1"/>
</dbReference>
<keyword evidence="1" id="KW-0812">Transmembrane</keyword>
<keyword evidence="2" id="KW-1185">Reference proteome</keyword>
<keyword evidence="1" id="KW-1133">Transmembrane helix</keyword>
<evidence type="ECO:0000313" key="2">
    <source>
        <dbReference type="Proteomes" id="UP000504611"/>
    </source>
</evidence>
<dbReference type="GeneID" id="104951422"/>
<sequence length="101" mass="11362">MTFPGNTVNAINNAILKDVNQYRTTCILKDVTPGTYTVELRDDSNTTRRQTQYHVSQVHSPWAGPIRAMAITVPLVIMSAFATLFTVMCRKKQQGFNKTNI</sequence>
<dbReference type="KEGG" id="ncc:104951422"/>
<gene>
    <name evidence="3" type="primary">LOC104951422</name>
</gene>
<keyword evidence="1" id="KW-0472">Membrane</keyword>
<dbReference type="AlphaFoldDB" id="A0A6I9NNU9"/>
<proteinExistence type="predicted"/>
<accession>A0A6I9NNU9</accession>